<dbReference type="PANTHER" id="PTHR48418:SF1">
    <property type="entry name" value="TRNA WYBUTOSINE-SYNTHESIZING PROTEIN 3"/>
    <property type="match status" value="1"/>
</dbReference>
<organism evidence="8">
    <name type="scientific">Candidatus Iainarchaeum sp</name>
    <dbReference type="NCBI Taxonomy" id="3101447"/>
    <lineage>
        <taxon>Archaea</taxon>
        <taxon>Candidatus Iainarchaeota</taxon>
        <taxon>Candidatus Iainarchaeia</taxon>
        <taxon>Candidatus Iainarchaeales</taxon>
        <taxon>Candidatus Iainarchaeaceae</taxon>
        <taxon>Candidatus Iainarchaeum</taxon>
    </lineage>
</organism>
<dbReference type="GO" id="GO:0032259">
    <property type="term" value="P:methylation"/>
    <property type="evidence" value="ECO:0007669"/>
    <property type="project" value="UniProtKB-KW"/>
</dbReference>
<evidence type="ECO:0000256" key="2">
    <source>
        <dbReference type="ARBA" id="ARBA00022603"/>
    </source>
</evidence>
<dbReference type="Pfam" id="PF02676">
    <property type="entry name" value="TYW3"/>
    <property type="match status" value="1"/>
</dbReference>
<comment type="similarity">
    <text evidence="1">Belongs to the TYW3 family.</text>
</comment>
<protein>
    <recommendedName>
        <fullName evidence="6">tRNA(Phe) 7-((3-amino-3-carboxypropyl)-4-demethylwyosine(37)-N(4))-methyltransferase</fullName>
    </recommendedName>
</protein>
<dbReference type="SUPFAM" id="SSF111278">
    <property type="entry name" value="SSo0622-like"/>
    <property type="match status" value="1"/>
</dbReference>
<dbReference type="Gene3D" id="3.30.1960.10">
    <property type="entry name" value="tRNA wybutosine-synthesizing-like"/>
    <property type="match status" value="1"/>
</dbReference>
<sequence>MKPQTSSGMTPFEQRAADARFRMVKERHQKSLETAISEKKIDPLMIPISKFIAQTKEYFTTSTCSGRITLMDLDEKEMKREGAFFRKWHRTVTFKEVWEGICDESNAGNLWFKQDGLVMLLGTHSMENAKHVLDVVHNLGMKRIGINHFEPGKVHIEIFGTHHMSVPVKSGKKVLVEKEYVKELVKLANKKWKMNDATLKKLCATLKKELA</sequence>
<dbReference type="AlphaFoldDB" id="A0A7T9DJQ7"/>
<dbReference type="InterPro" id="IPR036602">
    <property type="entry name" value="tRNA_yW-synthesising-like_sf"/>
</dbReference>
<evidence type="ECO:0000313" key="8">
    <source>
        <dbReference type="EMBL" id="QQR92608.1"/>
    </source>
</evidence>
<keyword evidence="5" id="KW-0819">tRNA processing</keyword>
<gene>
    <name evidence="8" type="ORF">IPJ89_05685</name>
</gene>
<keyword evidence="4" id="KW-0949">S-adenosyl-L-methionine</keyword>
<keyword evidence="3" id="KW-0808">Transferase</keyword>
<dbReference type="Proteomes" id="UP000596004">
    <property type="component" value="Chromosome"/>
</dbReference>
<dbReference type="EMBL" id="CP064981">
    <property type="protein sequence ID" value="QQR92608.1"/>
    <property type="molecule type" value="Genomic_DNA"/>
</dbReference>
<keyword evidence="2" id="KW-0489">Methyltransferase</keyword>
<proteinExistence type="inferred from homology"/>
<evidence type="ECO:0000259" key="7">
    <source>
        <dbReference type="Pfam" id="PF02676"/>
    </source>
</evidence>
<evidence type="ECO:0000256" key="1">
    <source>
        <dbReference type="ARBA" id="ARBA00008569"/>
    </source>
</evidence>
<evidence type="ECO:0000256" key="6">
    <source>
        <dbReference type="ARBA" id="ARBA00030554"/>
    </source>
</evidence>
<dbReference type="GO" id="GO:0008168">
    <property type="term" value="F:methyltransferase activity"/>
    <property type="evidence" value="ECO:0007669"/>
    <property type="project" value="UniProtKB-KW"/>
</dbReference>
<evidence type="ECO:0000256" key="5">
    <source>
        <dbReference type="ARBA" id="ARBA00022694"/>
    </source>
</evidence>
<dbReference type="InterPro" id="IPR003827">
    <property type="entry name" value="tRNA_yW-synthesising"/>
</dbReference>
<evidence type="ECO:0000256" key="3">
    <source>
        <dbReference type="ARBA" id="ARBA00022679"/>
    </source>
</evidence>
<dbReference type="GO" id="GO:0008033">
    <property type="term" value="P:tRNA processing"/>
    <property type="evidence" value="ECO:0007669"/>
    <property type="project" value="UniProtKB-KW"/>
</dbReference>
<evidence type="ECO:0000256" key="4">
    <source>
        <dbReference type="ARBA" id="ARBA00022691"/>
    </source>
</evidence>
<reference evidence="8" key="1">
    <citation type="submission" date="2020-11" db="EMBL/GenBank/DDBJ databases">
        <title>Connecting structure to function with the recovery of over 1000 high-quality activated sludge metagenome-assembled genomes encoding full-length rRNA genes using long-read sequencing.</title>
        <authorList>
            <person name="Singleton C.M."/>
            <person name="Petriglieri F."/>
            <person name="Kristensen J.M."/>
            <person name="Kirkegaard R.H."/>
            <person name="Michaelsen T.Y."/>
            <person name="Andersen M.H."/>
            <person name="Karst S.M."/>
            <person name="Dueholm M.S."/>
            <person name="Nielsen P.H."/>
            <person name="Albertsen M."/>
        </authorList>
    </citation>
    <scope>NUCLEOTIDE SEQUENCE</scope>
    <source>
        <strain evidence="8">Fred_18-Q3-R57-64_BAT3C.431</strain>
    </source>
</reference>
<dbReference type="PANTHER" id="PTHR48418">
    <property type="entry name" value="TRNA WYBUTOSINE-SYNTHESIZING PROTEIN 3"/>
    <property type="match status" value="1"/>
</dbReference>
<accession>A0A7T9DJQ7</accession>
<feature type="domain" description="tRNA wybutosine-synthesizing protein" evidence="7">
    <location>
        <begin position="31"/>
        <end position="207"/>
    </location>
</feature>
<name>A0A7T9DJQ7_9ARCH</name>